<evidence type="ECO:0000313" key="7">
    <source>
        <dbReference type="Proteomes" id="UP000324351"/>
    </source>
</evidence>
<keyword evidence="7" id="KW-1185">Reference proteome</keyword>
<dbReference type="PANTHER" id="PTHR43132">
    <property type="entry name" value="ARSENICAL RESISTANCE OPERON REPRESSOR ARSR-RELATED"/>
    <property type="match status" value="1"/>
</dbReference>
<evidence type="ECO:0000256" key="1">
    <source>
        <dbReference type="ARBA" id="ARBA00023015"/>
    </source>
</evidence>
<comment type="caution">
    <text evidence="6">The sequence shown here is derived from an EMBL/GenBank/DDBJ whole genome shotgun (WGS) entry which is preliminary data.</text>
</comment>
<sequence length="347" mass="37722">MMSPGRTIPRLGGVMRFKLSVDLLGNTRFGYSPLAEVASSVRLLGSPQIGHIHQPWLREVRSSLADIDLALLCGVAPPGRWAPSFLFTPSSSPQTTIEDQLRGLGELSPELIRDELTTVWSGRDVPRCVQDLVAAGQSGTRRLVDLIWEYWQIAIEPYWPRMCAVLEDEVAYRASQTLAGGLFALLADLHPEVSLDAGTLNIDKPHHVDATYVGAELTLIPSVFVWPNLIVDHERDGTFSLTYAARGVGRVWEGISCPARQEDGLSALLGRTRATILARLTVPLSTTQLARELGLSPGSVSQHLSILRDSGMAVSWRSGRSVLYHQTPLAESLIAANSMQVTGQGSA</sequence>
<dbReference type="CDD" id="cd00090">
    <property type="entry name" value="HTH_ARSR"/>
    <property type="match status" value="1"/>
</dbReference>
<name>A0A5B1M8B9_9ACTN</name>
<feature type="domain" description="HTH crp-type" evidence="5">
    <location>
        <begin position="276"/>
        <end position="325"/>
    </location>
</feature>
<keyword evidence="3" id="KW-0804">Transcription</keyword>
<keyword evidence="2" id="KW-0238">DNA-binding</keyword>
<protein>
    <submittedName>
        <fullName evidence="6">Winged helix-turn-helix transcriptional regulator</fullName>
    </submittedName>
</protein>
<reference evidence="6 7" key="2">
    <citation type="submission" date="2019-09" db="EMBL/GenBank/DDBJ databases">
        <authorList>
            <person name="Jin C."/>
        </authorList>
    </citation>
    <scope>NUCLEOTIDE SEQUENCE [LARGE SCALE GENOMIC DNA]</scope>
    <source>
        <strain evidence="6 7">BN140041</strain>
    </source>
</reference>
<evidence type="ECO:0000259" key="5">
    <source>
        <dbReference type="SMART" id="SM00419"/>
    </source>
</evidence>
<dbReference type="AlphaFoldDB" id="A0A5B1M8B9"/>
<dbReference type="GO" id="GO:0003677">
    <property type="term" value="F:DNA binding"/>
    <property type="evidence" value="ECO:0007669"/>
    <property type="project" value="UniProtKB-KW"/>
</dbReference>
<dbReference type="Gene3D" id="1.10.10.10">
    <property type="entry name" value="Winged helix-like DNA-binding domain superfamily/Winged helix DNA-binding domain"/>
    <property type="match status" value="1"/>
</dbReference>
<evidence type="ECO:0000256" key="2">
    <source>
        <dbReference type="ARBA" id="ARBA00023125"/>
    </source>
</evidence>
<dbReference type="InterPro" id="IPR051011">
    <property type="entry name" value="Metal_resp_trans_reg"/>
</dbReference>
<feature type="domain" description="HTH arsR-type" evidence="4">
    <location>
        <begin position="263"/>
        <end position="338"/>
    </location>
</feature>
<evidence type="ECO:0000256" key="3">
    <source>
        <dbReference type="ARBA" id="ARBA00023163"/>
    </source>
</evidence>
<accession>A0A5B1M8B9</accession>
<proteinExistence type="predicted"/>
<dbReference type="InterPro" id="IPR036390">
    <property type="entry name" value="WH_DNA-bd_sf"/>
</dbReference>
<dbReference type="InterPro" id="IPR036388">
    <property type="entry name" value="WH-like_DNA-bd_sf"/>
</dbReference>
<reference evidence="6 7" key="1">
    <citation type="submission" date="2019-09" db="EMBL/GenBank/DDBJ databases">
        <title>Nocardioides panacisoli sp. nov., isolated from the soil of a ginseng field.</title>
        <authorList>
            <person name="Cho C."/>
        </authorList>
    </citation>
    <scope>NUCLEOTIDE SEQUENCE [LARGE SCALE GENOMIC DNA]</scope>
    <source>
        <strain evidence="6 7">BN140041</strain>
    </source>
</reference>
<dbReference type="SMART" id="SM00418">
    <property type="entry name" value="HTH_ARSR"/>
    <property type="match status" value="1"/>
</dbReference>
<dbReference type="SUPFAM" id="SSF46785">
    <property type="entry name" value="Winged helix' DNA-binding domain"/>
    <property type="match status" value="1"/>
</dbReference>
<dbReference type="Pfam" id="PF19361">
    <property type="entry name" value="DUF5937"/>
    <property type="match status" value="1"/>
</dbReference>
<dbReference type="InterPro" id="IPR001845">
    <property type="entry name" value="HTH_ArsR_DNA-bd_dom"/>
</dbReference>
<dbReference type="Pfam" id="PF01022">
    <property type="entry name" value="HTH_5"/>
    <property type="match status" value="1"/>
</dbReference>
<dbReference type="InterPro" id="IPR011991">
    <property type="entry name" value="ArsR-like_HTH"/>
</dbReference>
<dbReference type="EMBL" id="VUJW01000001">
    <property type="protein sequence ID" value="KAA1428778.1"/>
    <property type="molecule type" value="Genomic_DNA"/>
</dbReference>
<evidence type="ECO:0000313" key="6">
    <source>
        <dbReference type="EMBL" id="KAA1428778.1"/>
    </source>
</evidence>
<organism evidence="6 7">
    <name type="scientific">Nocardioides antri</name>
    <dbReference type="NCBI Taxonomy" id="2607659"/>
    <lineage>
        <taxon>Bacteria</taxon>
        <taxon>Bacillati</taxon>
        <taxon>Actinomycetota</taxon>
        <taxon>Actinomycetes</taxon>
        <taxon>Propionibacteriales</taxon>
        <taxon>Nocardioidaceae</taxon>
        <taxon>Nocardioides</taxon>
    </lineage>
</organism>
<dbReference type="SMART" id="SM00419">
    <property type="entry name" value="HTH_CRP"/>
    <property type="match status" value="1"/>
</dbReference>
<evidence type="ECO:0000259" key="4">
    <source>
        <dbReference type="SMART" id="SM00418"/>
    </source>
</evidence>
<keyword evidence="1" id="KW-0805">Transcription regulation</keyword>
<dbReference type="Proteomes" id="UP000324351">
    <property type="component" value="Unassembled WGS sequence"/>
</dbReference>
<gene>
    <name evidence="6" type="ORF">F0U47_00725</name>
</gene>
<dbReference type="InterPro" id="IPR012318">
    <property type="entry name" value="HTH_CRP"/>
</dbReference>
<dbReference type="InterPro" id="IPR045981">
    <property type="entry name" value="DUF5937"/>
</dbReference>
<dbReference type="GO" id="GO:0003700">
    <property type="term" value="F:DNA-binding transcription factor activity"/>
    <property type="evidence" value="ECO:0007669"/>
    <property type="project" value="InterPro"/>
</dbReference>
<dbReference type="PANTHER" id="PTHR43132:SF6">
    <property type="entry name" value="HTH-TYPE TRANSCRIPTIONAL REPRESSOR CZRA"/>
    <property type="match status" value="1"/>
</dbReference>